<dbReference type="PROSITE" id="PS00028">
    <property type="entry name" value="ZINC_FINGER_C2H2_1"/>
    <property type="match status" value="6"/>
</dbReference>
<keyword evidence="3" id="KW-0677">Repeat</keyword>
<dbReference type="FunFam" id="3.30.160.60:FF:000621">
    <property type="entry name" value="FLT3-interacting zinc finger 1"/>
    <property type="match status" value="1"/>
</dbReference>
<organism evidence="12 13">
    <name type="scientific">Caerostris extrusa</name>
    <name type="common">Bark spider</name>
    <name type="synonym">Caerostris bankana</name>
    <dbReference type="NCBI Taxonomy" id="172846"/>
    <lineage>
        <taxon>Eukaryota</taxon>
        <taxon>Metazoa</taxon>
        <taxon>Ecdysozoa</taxon>
        <taxon>Arthropoda</taxon>
        <taxon>Chelicerata</taxon>
        <taxon>Arachnida</taxon>
        <taxon>Araneae</taxon>
        <taxon>Araneomorphae</taxon>
        <taxon>Entelegynae</taxon>
        <taxon>Araneoidea</taxon>
        <taxon>Araneidae</taxon>
        <taxon>Caerostris</taxon>
    </lineage>
</organism>
<comment type="subcellular location">
    <subcellularLocation>
        <location evidence="1">Nucleus</location>
    </subcellularLocation>
</comment>
<dbReference type="GO" id="GO:0000978">
    <property type="term" value="F:RNA polymerase II cis-regulatory region sequence-specific DNA binding"/>
    <property type="evidence" value="ECO:0007669"/>
    <property type="project" value="TreeGrafter"/>
</dbReference>
<evidence type="ECO:0000256" key="2">
    <source>
        <dbReference type="ARBA" id="ARBA00022723"/>
    </source>
</evidence>
<dbReference type="Proteomes" id="UP001054945">
    <property type="component" value="Unassembled WGS sequence"/>
</dbReference>
<dbReference type="SMART" id="SM00355">
    <property type="entry name" value="ZnF_C2H2"/>
    <property type="match status" value="8"/>
</dbReference>
<dbReference type="FunFam" id="3.30.160.60:FF:000733">
    <property type="entry name" value="Zinc finger protein 236 variant"/>
    <property type="match status" value="1"/>
</dbReference>
<dbReference type="InterPro" id="IPR036236">
    <property type="entry name" value="Znf_C2H2_sf"/>
</dbReference>
<dbReference type="EMBL" id="BPLR01005550">
    <property type="protein sequence ID" value="GIY03167.1"/>
    <property type="molecule type" value="Genomic_DNA"/>
</dbReference>
<keyword evidence="5" id="KW-0862">Zinc</keyword>
<feature type="domain" description="C2H2-type" evidence="11">
    <location>
        <begin position="308"/>
        <end position="335"/>
    </location>
</feature>
<dbReference type="FunFam" id="3.30.160.60:FF:000130">
    <property type="entry name" value="Spalt-like transcription factor 4"/>
    <property type="match status" value="1"/>
</dbReference>
<comment type="caution">
    <text evidence="12">The sequence shown here is derived from an EMBL/GenBank/DDBJ whole genome shotgun (WGS) entry which is preliminary data.</text>
</comment>
<feature type="domain" description="C2H2-type" evidence="11">
    <location>
        <begin position="252"/>
        <end position="279"/>
    </location>
</feature>
<dbReference type="InterPro" id="IPR013087">
    <property type="entry name" value="Znf_C2H2_type"/>
</dbReference>
<keyword evidence="2" id="KW-0479">Metal-binding</keyword>
<sequence length="501" mass="58149">MESTAENENNFKSEVDVSKEGPTFYSCDRCTRRFTKAALEIHKRVCTEKENCACNACIKYKKWKNGMYDNFETPKSTLMREKFRDLTNEDISGNIKNINEIATGVNLVKNENATDENLVKKENVSNTFQRTEKKCKPSNNSKSIIFKSVHLQHNEKNCTRKIFCAACELHVLWQYFGVHALQHSIKANDNKIICSQCSNVYQSPIVFLLHFYQHTLSAHQNECAQCHCENPNCFNLASLPSEEHSYAERTEKYCFICMKLFGDQKQMITHMRVHSQEEPFSCSECQGTFRLKNLLQRHLARHCGKRPHECTSCGKRFADLATLRNHIRIHTRETPYVCDVCNRGFTQVGNLKRHMTLHIKVKNDVSEEFSLEKSGTIVVQKEERASDSVISLDSNNLSKYDLPNLNKRKISYEDLPSKKIKKELQLHKCDICEKVYAWRHDLRIHYRIHTGEKPFKCELCDKQFSQSGAIRVHLKRHHPSSETSINQNLNLGNESKEPIFL</sequence>
<feature type="region of interest" description="Disordered" evidence="10">
    <location>
        <begin position="476"/>
        <end position="501"/>
    </location>
</feature>
<keyword evidence="7" id="KW-0804">Transcription</keyword>
<dbReference type="PANTHER" id="PTHR24399">
    <property type="entry name" value="ZINC FINGER AND BTB DOMAIN-CONTAINING"/>
    <property type="match status" value="1"/>
</dbReference>
<feature type="compositionally biased region" description="Polar residues" evidence="10">
    <location>
        <begin position="481"/>
        <end position="493"/>
    </location>
</feature>
<evidence type="ECO:0000256" key="4">
    <source>
        <dbReference type="ARBA" id="ARBA00022771"/>
    </source>
</evidence>
<evidence type="ECO:0000256" key="9">
    <source>
        <dbReference type="PROSITE-ProRule" id="PRU00042"/>
    </source>
</evidence>
<evidence type="ECO:0000313" key="12">
    <source>
        <dbReference type="EMBL" id="GIY03167.1"/>
    </source>
</evidence>
<evidence type="ECO:0000256" key="10">
    <source>
        <dbReference type="SAM" id="MobiDB-lite"/>
    </source>
</evidence>
<accession>A0AAV4Q4Q3</accession>
<feature type="domain" description="C2H2-type" evidence="11">
    <location>
        <begin position="427"/>
        <end position="454"/>
    </location>
</feature>
<dbReference type="GO" id="GO:0008270">
    <property type="term" value="F:zinc ion binding"/>
    <property type="evidence" value="ECO:0007669"/>
    <property type="project" value="UniProtKB-KW"/>
</dbReference>
<dbReference type="GO" id="GO:0001227">
    <property type="term" value="F:DNA-binding transcription repressor activity, RNA polymerase II-specific"/>
    <property type="evidence" value="ECO:0007669"/>
    <property type="project" value="TreeGrafter"/>
</dbReference>
<name>A0AAV4Q4Q3_CAEEX</name>
<evidence type="ECO:0000256" key="7">
    <source>
        <dbReference type="ARBA" id="ARBA00023163"/>
    </source>
</evidence>
<dbReference type="Pfam" id="PF13894">
    <property type="entry name" value="zf-C2H2_4"/>
    <property type="match status" value="1"/>
</dbReference>
<feature type="domain" description="C2H2-type" evidence="11">
    <location>
        <begin position="280"/>
        <end position="307"/>
    </location>
</feature>
<reference evidence="12 13" key="1">
    <citation type="submission" date="2021-06" db="EMBL/GenBank/DDBJ databases">
        <title>Caerostris extrusa draft genome.</title>
        <authorList>
            <person name="Kono N."/>
            <person name="Arakawa K."/>
        </authorList>
    </citation>
    <scope>NUCLEOTIDE SEQUENCE [LARGE SCALE GENOMIC DNA]</scope>
</reference>
<evidence type="ECO:0000256" key="1">
    <source>
        <dbReference type="ARBA" id="ARBA00004123"/>
    </source>
</evidence>
<feature type="domain" description="C2H2-type" evidence="11">
    <location>
        <begin position="455"/>
        <end position="483"/>
    </location>
</feature>
<evidence type="ECO:0000313" key="13">
    <source>
        <dbReference type="Proteomes" id="UP001054945"/>
    </source>
</evidence>
<keyword evidence="13" id="KW-1185">Reference proteome</keyword>
<evidence type="ECO:0000256" key="5">
    <source>
        <dbReference type="ARBA" id="ARBA00022833"/>
    </source>
</evidence>
<feature type="domain" description="C2H2-type" evidence="11">
    <location>
        <begin position="336"/>
        <end position="363"/>
    </location>
</feature>
<gene>
    <name evidence="12" type="ORF">CEXT_551831</name>
</gene>
<dbReference type="PANTHER" id="PTHR24399:SF70">
    <property type="entry name" value="C2H2-TYPE DOMAIN-CONTAINING PROTEIN"/>
    <property type="match status" value="1"/>
</dbReference>
<protein>
    <recommendedName>
        <fullName evidence="11">C2H2-type domain-containing protein</fullName>
    </recommendedName>
</protein>
<dbReference type="GO" id="GO:0005654">
    <property type="term" value="C:nucleoplasm"/>
    <property type="evidence" value="ECO:0007669"/>
    <property type="project" value="TreeGrafter"/>
</dbReference>
<dbReference type="SUPFAM" id="SSF57667">
    <property type="entry name" value="beta-beta-alpha zinc fingers"/>
    <property type="match status" value="3"/>
</dbReference>
<evidence type="ECO:0000256" key="6">
    <source>
        <dbReference type="ARBA" id="ARBA00023015"/>
    </source>
</evidence>
<dbReference type="Gene3D" id="3.30.160.60">
    <property type="entry name" value="Classic Zinc Finger"/>
    <property type="match status" value="6"/>
</dbReference>
<dbReference type="AlphaFoldDB" id="A0AAV4Q4Q3"/>
<evidence type="ECO:0000259" key="11">
    <source>
        <dbReference type="PROSITE" id="PS50157"/>
    </source>
</evidence>
<keyword evidence="8" id="KW-0539">Nucleus</keyword>
<proteinExistence type="predicted"/>
<keyword evidence="4 9" id="KW-0863">Zinc-finger</keyword>
<dbReference type="PROSITE" id="PS50157">
    <property type="entry name" value="ZINC_FINGER_C2H2_2"/>
    <property type="match status" value="6"/>
</dbReference>
<dbReference type="Pfam" id="PF00096">
    <property type="entry name" value="zf-C2H2"/>
    <property type="match status" value="2"/>
</dbReference>
<evidence type="ECO:0000256" key="3">
    <source>
        <dbReference type="ARBA" id="ARBA00022737"/>
    </source>
</evidence>
<keyword evidence="6" id="KW-0805">Transcription regulation</keyword>
<evidence type="ECO:0000256" key="8">
    <source>
        <dbReference type="ARBA" id="ARBA00023242"/>
    </source>
</evidence>